<dbReference type="PROSITE" id="PS51352">
    <property type="entry name" value="THIOREDOXIN_2"/>
    <property type="match status" value="1"/>
</dbReference>
<dbReference type="CDD" id="cd02947">
    <property type="entry name" value="TRX_family"/>
    <property type="match status" value="1"/>
</dbReference>
<feature type="domain" description="Thioredoxin" evidence="3">
    <location>
        <begin position="1"/>
        <end position="119"/>
    </location>
</feature>
<keyword evidence="4" id="KW-1185">Reference proteome</keyword>
<proteinExistence type="predicted"/>
<evidence type="ECO:0000256" key="2">
    <source>
        <dbReference type="SAM" id="MobiDB-lite"/>
    </source>
</evidence>
<dbReference type="InterPro" id="IPR017937">
    <property type="entry name" value="Thioredoxin_CS"/>
</dbReference>
<name>A0A6P8WVF0_DROAB</name>
<dbReference type="PROSITE" id="PS00194">
    <property type="entry name" value="THIOREDOXIN_1"/>
    <property type="match status" value="1"/>
</dbReference>
<dbReference type="OrthoDB" id="2121326at2759"/>
<dbReference type="RefSeq" id="XP_034103403.1">
    <property type="nucleotide sequence ID" value="XM_034247512.2"/>
</dbReference>
<evidence type="ECO:0000313" key="4">
    <source>
        <dbReference type="Proteomes" id="UP000515160"/>
    </source>
</evidence>
<evidence type="ECO:0000313" key="5">
    <source>
        <dbReference type="RefSeq" id="XP_034103403.1"/>
    </source>
</evidence>
<feature type="region of interest" description="Disordered" evidence="2">
    <location>
        <begin position="121"/>
        <end position="141"/>
    </location>
</feature>
<sequence>MASSARDNKKAKKVITIASKADFDKTIAEAGNKHILVEFFATWCGPCAIIGPHLEQMATEYEDCLLVLKIDVDDNEELAEQYDVNSMPSFVIIKDKVTLEQFAGSNAEKVQTTLQKFCGKPDQRKSALPGPSVKPAEAKPPAKIMSLLKTVTPPILKPSKSGDKK</sequence>
<dbReference type="Gene3D" id="3.40.30.10">
    <property type="entry name" value="Glutaredoxin"/>
    <property type="match status" value="1"/>
</dbReference>
<dbReference type="Proteomes" id="UP000515160">
    <property type="component" value="Chromosome 3"/>
</dbReference>
<dbReference type="PRINTS" id="PR00421">
    <property type="entry name" value="THIOREDOXIN"/>
</dbReference>
<dbReference type="GeneID" id="117567481"/>
<evidence type="ECO:0000259" key="3">
    <source>
        <dbReference type="PROSITE" id="PS51352"/>
    </source>
</evidence>
<dbReference type="Pfam" id="PF00085">
    <property type="entry name" value="Thioredoxin"/>
    <property type="match status" value="1"/>
</dbReference>
<keyword evidence="1" id="KW-1015">Disulfide bond</keyword>
<gene>
    <name evidence="5" type="primary">LOC117567481</name>
</gene>
<reference evidence="5" key="1">
    <citation type="submission" date="2025-08" db="UniProtKB">
        <authorList>
            <consortium name="RefSeq"/>
        </authorList>
    </citation>
    <scope>IDENTIFICATION</scope>
    <source>
        <strain evidence="5">15112-1751.03</strain>
        <tissue evidence="5">Whole Adult</tissue>
    </source>
</reference>
<organism evidence="4 5">
    <name type="scientific">Drosophila albomicans</name>
    <name type="common">Fruit fly</name>
    <dbReference type="NCBI Taxonomy" id="7291"/>
    <lineage>
        <taxon>Eukaryota</taxon>
        <taxon>Metazoa</taxon>
        <taxon>Ecdysozoa</taxon>
        <taxon>Arthropoda</taxon>
        <taxon>Hexapoda</taxon>
        <taxon>Insecta</taxon>
        <taxon>Pterygota</taxon>
        <taxon>Neoptera</taxon>
        <taxon>Endopterygota</taxon>
        <taxon>Diptera</taxon>
        <taxon>Brachycera</taxon>
        <taxon>Muscomorpha</taxon>
        <taxon>Ephydroidea</taxon>
        <taxon>Drosophilidae</taxon>
        <taxon>Drosophila</taxon>
    </lineage>
</organism>
<protein>
    <submittedName>
        <fullName evidence="5">Thioredoxin-2</fullName>
    </submittedName>
</protein>
<dbReference type="PANTHER" id="PTHR46115">
    <property type="entry name" value="THIOREDOXIN-LIKE PROTEIN 1"/>
    <property type="match status" value="1"/>
</dbReference>
<accession>A0A6P8WVF0</accession>
<dbReference type="AlphaFoldDB" id="A0A6P8WVF0"/>
<dbReference type="InterPro" id="IPR036249">
    <property type="entry name" value="Thioredoxin-like_sf"/>
</dbReference>
<evidence type="ECO:0000256" key="1">
    <source>
        <dbReference type="ARBA" id="ARBA00023157"/>
    </source>
</evidence>
<dbReference type="SUPFAM" id="SSF52833">
    <property type="entry name" value="Thioredoxin-like"/>
    <property type="match status" value="1"/>
</dbReference>
<dbReference type="InterPro" id="IPR013766">
    <property type="entry name" value="Thioredoxin_domain"/>
</dbReference>